<keyword evidence="3" id="KW-1185">Reference proteome</keyword>
<feature type="domain" description="SnoaL-like" evidence="1">
    <location>
        <begin position="11"/>
        <end position="99"/>
    </location>
</feature>
<evidence type="ECO:0000313" key="2">
    <source>
        <dbReference type="EMBL" id="AEM70701.1"/>
    </source>
</evidence>
<sequence>MRKSPKQLVMQWVEVFNQGDAREIAELYHTNAINHQVASEPVIGRDAIYTMFKNEFDAADMVCIVEHIFEDGEWAILEWKDPLGLRGCGFFHIVEGKIKYQRGYWDKLSFLRMHDLPIPTK</sequence>
<dbReference type="InterPro" id="IPR032710">
    <property type="entry name" value="NTF2-like_dom_sf"/>
</dbReference>
<dbReference type="STRING" id="886377.Murru_1661"/>
<reference evidence="3" key="1">
    <citation type="submission" date="2011-08" db="EMBL/GenBank/DDBJ databases">
        <title>The complete genome of Muricauda ruestringensis DSM 13258.</title>
        <authorList>
            <person name="Lucas S."/>
            <person name="Han J."/>
            <person name="Lapidus A."/>
            <person name="Bruce D."/>
            <person name="Goodwin L."/>
            <person name="Pitluck S."/>
            <person name="Peters L."/>
            <person name="Kyrpides N."/>
            <person name="Mavromatis K."/>
            <person name="Ivanova N."/>
            <person name="Ovchinnikova G."/>
            <person name="Teshima H."/>
            <person name="Detter J.C."/>
            <person name="Tapia R."/>
            <person name="Han C."/>
            <person name="Land M."/>
            <person name="Hauser L."/>
            <person name="Markowitz V."/>
            <person name="Cheng J.-F."/>
            <person name="Hugenholtz P."/>
            <person name="Woyke T."/>
            <person name="Wu D."/>
            <person name="Spring S."/>
            <person name="Schroeder M."/>
            <person name="Brambilla E."/>
            <person name="Klenk H.-P."/>
            <person name="Eisen J.A."/>
        </authorList>
    </citation>
    <scope>NUCLEOTIDE SEQUENCE [LARGE SCALE GENOMIC DNA]</scope>
    <source>
        <strain evidence="3">DSM 13258 / LMG 19739 / B1</strain>
    </source>
</reference>
<dbReference type="HOGENOM" id="CLU_1934774_0_0_10"/>
<dbReference type="SUPFAM" id="SSF54427">
    <property type="entry name" value="NTF2-like"/>
    <property type="match status" value="1"/>
</dbReference>
<accession>G2PII7</accession>
<name>G2PII7_ALLRU</name>
<dbReference type="Pfam" id="PF12680">
    <property type="entry name" value="SnoaL_2"/>
    <property type="match status" value="1"/>
</dbReference>
<dbReference type="eggNOG" id="COG3631">
    <property type="taxonomic scope" value="Bacteria"/>
</dbReference>
<evidence type="ECO:0000259" key="1">
    <source>
        <dbReference type="Pfam" id="PF12680"/>
    </source>
</evidence>
<dbReference type="EMBL" id="CP002999">
    <property type="protein sequence ID" value="AEM70701.1"/>
    <property type="molecule type" value="Genomic_DNA"/>
</dbReference>
<dbReference type="Proteomes" id="UP000008908">
    <property type="component" value="Chromosome"/>
</dbReference>
<proteinExistence type="predicted"/>
<reference evidence="2 3" key="2">
    <citation type="journal article" date="2012" name="Stand. Genomic Sci.">
        <title>Complete genome sequence of the facultatively anaerobic, appendaged bacterium Muricauda ruestringensis type strain (B1(T)).</title>
        <authorList>
            <person name="Huntemann M."/>
            <person name="Teshima H."/>
            <person name="Lapidus A."/>
            <person name="Nolan M."/>
            <person name="Lucas S."/>
            <person name="Hammon N."/>
            <person name="Deshpande S."/>
            <person name="Cheng J.F."/>
            <person name="Tapia R."/>
            <person name="Goodwin L.A."/>
            <person name="Pitluck S."/>
            <person name="Liolios K."/>
            <person name="Pagani I."/>
            <person name="Ivanova N."/>
            <person name="Mavromatis K."/>
            <person name="Mikhailova N."/>
            <person name="Pati A."/>
            <person name="Chen A."/>
            <person name="Palaniappan K."/>
            <person name="Land M."/>
            <person name="Hauser L."/>
            <person name="Pan C."/>
            <person name="Brambilla E.M."/>
            <person name="Rohde M."/>
            <person name="Spring S."/>
            <person name="Goker M."/>
            <person name="Detter J.C."/>
            <person name="Bristow J."/>
            <person name="Eisen J.A."/>
            <person name="Markowitz V."/>
            <person name="Hugenholtz P."/>
            <person name="Kyrpides N.C."/>
            <person name="Klenk H.P."/>
            <person name="Woyke T."/>
        </authorList>
    </citation>
    <scope>NUCLEOTIDE SEQUENCE [LARGE SCALE GENOMIC DNA]</scope>
    <source>
        <strain evidence="3">DSM 13258 / LMG 19739 / B1</strain>
    </source>
</reference>
<dbReference type="OrthoDB" id="1115105at2"/>
<dbReference type="Gene3D" id="3.10.450.50">
    <property type="match status" value="1"/>
</dbReference>
<dbReference type="AlphaFoldDB" id="G2PII7"/>
<dbReference type="KEGG" id="mrs:Murru_1661"/>
<dbReference type="RefSeq" id="WP_014032982.1">
    <property type="nucleotide sequence ID" value="NC_015945.1"/>
</dbReference>
<protein>
    <recommendedName>
        <fullName evidence="1">SnoaL-like domain-containing protein</fullName>
    </recommendedName>
</protein>
<dbReference type="InterPro" id="IPR037401">
    <property type="entry name" value="SnoaL-like"/>
</dbReference>
<gene>
    <name evidence="2" type="ordered locus">Murru_1661</name>
</gene>
<organism evidence="2 3">
    <name type="scientific">Allomuricauda ruestringensis (strain DSM 13258 / CIP 107369 / LMG 19739 / B1)</name>
    <name type="common">Muricauda ruestringensis</name>
    <dbReference type="NCBI Taxonomy" id="886377"/>
    <lineage>
        <taxon>Bacteria</taxon>
        <taxon>Pseudomonadati</taxon>
        <taxon>Bacteroidota</taxon>
        <taxon>Flavobacteriia</taxon>
        <taxon>Flavobacteriales</taxon>
        <taxon>Flavobacteriaceae</taxon>
        <taxon>Flagellimonas</taxon>
    </lineage>
</organism>
<evidence type="ECO:0000313" key="3">
    <source>
        <dbReference type="Proteomes" id="UP000008908"/>
    </source>
</evidence>